<evidence type="ECO:0000256" key="6">
    <source>
        <dbReference type="ARBA" id="ARBA00023211"/>
    </source>
</evidence>
<evidence type="ECO:0000313" key="8">
    <source>
        <dbReference type="EMBL" id="TFK94756.1"/>
    </source>
</evidence>
<dbReference type="InParanoid" id="A0A5C3PYG0"/>
<gene>
    <name evidence="8" type="ORF">K466DRAFT_535159</name>
</gene>
<keyword evidence="9" id="KW-1185">Reference proteome</keyword>
<comment type="cofactor">
    <cofactor evidence="1">
        <name>Mn(2+)</name>
        <dbReference type="ChEBI" id="CHEBI:29035"/>
    </cofactor>
</comment>
<dbReference type="InterPro" id="IPR015797">
    <property type="entry name" value="NUDIX_hydrolase-like_dom_sf"/>
</dbReference>
<proteinExistence type="predicted"/>
<dbReference type="SUPFAM" id="SSF55811">
    <property type="entry name" value="Nudix"/>
    <property type="match status" value="1"/>
</dbReference>
<name>A0A5C3PYG0_9APHY</name>
<dbReference type="PANTHER" id="PTHR12318:SF0">
    <property type="entry name" value="ACYL-COENZYME A DIPHOSPHATASE NUDT19"/>
    <property type="match status" value="1"/>
</dbReference>
<evidence type="ECO:0000259" key="7">
    <source>
        <dbReference type="PROSITE" id="PS51462"/>
    </source>
</evidence>
<keyword evidence="3" id="KW-0479">Metal-binding</keyword>
<dbReference type="GO" id="GO:0005739">
    <property type="term" value="C:mitochondrion"/>
    <property type="evidence" value="ECO:0007669"/>
    <property type="project" value="TreeGrafter"/>
</dbReference>
<protein>
    <recommendedName>
        <fullName evidence="7">Nudix hydrolase domain-containing protein</fullName>
    </recommendedName>
</protein>
<dbReference type="InterPro" id="IPR000086">
    <property type="entry name" value="NUDIX_hydrolase_dom"/>
</dbReference>
<keyword evidence="4" id="KW-0378">Hydrolase</keyword>
<dbReference type="Pfam" id="PF00293">
    <property type="entry name" value="NUDIX"/>
    <property type="match status" value="1"/>
</dbReference>
<keyword evidence="5" id="KW-0460">Magnesium</keyword>
<organism evidence="8 9">
    <name type="scientific">Polyporus arcularius HHB13444</name>
    <dbReference type="NCBI Taxonomy" id="1314778"/>
    <lineage>
        <taxon>Eukaryota</taxon>
        <taxon>Fungi</taxon>
        <taxon>Dikarya</taxon>
        <taxon>Basidiomycota</taxon>
        <taxon>Agaricomycotina</taxon>
        <taxon>Agaricomycetes</taxon>
        <taxon>Polyporales</taxon>
        <taxon>Polyporaceae</taxon>
        <taxon>Polyporus</taxon>
    </lineage>
</organism>
<keyword evidence="6" id="KW-0464">Manganese</keyword>
<evidence type="ECO:0000256" key="2">
    <source>
        <dbReference type="ARBA" id="ARBA00001946"/>
    </source>
</evidence>
<dbReference type="GO" id="GO:0046872">
    <property type="term" value="F:metal ion binding"/>
    <property type="evidence" value="ECO:0007669"/>
    <property type="project" value="UniProtKB-KW"/>
</dbReference>
<evidence type="ECO:0000256" key="4">
    <source>
        <dbReference type="ARBA" id="ARBA00022801"/>
    </source>
</evidence>
<dbReference type="Proteomes" id="UP000308197">
    <property type="component" value="Unassembled WGS sequence"/>
</dbReference>
<evidence type="ECO:0000256" key="5">
    <source>
        <dbReference type="ARBA" id="ARBA00022842"/>
    </source>
</evidence>
<dbReference type="AlphaFoldDB" id="A0A5C3PYG0"/>
<dbReference type="PANTHER" id="PTHR12318">
    <property type="entry name" value="TESTOSTERONE-REGULATED PROTEIN RP2"/>
    <property type="match status" value="1"/>
</dbReference>
<dbReference type="InterPro" id="IPR039121">
    <property type="entry name" value="NUDT19"/>
</dbReference>
<sequence>MSSSTQGKSVPVVPRPSATVIVVNSRNEILLVHRNPKSTAFANAHVFPGGNYDKKQDDGQGLPFTAIRELFEETGLLLVHPSSSKIPSNAELDAAREAIHAQKRLFRDFLSQHNLKPYVEGLLPFTRWITPAPLPKRFDTRFYVTFLDEARPAGFSSGDKQERLPTPDGGQEVIEARFLHPAKALEEFYAQRISLFPPQLYLLKTLAEVLQGTQNTAEQRDRVRTLSQGAFGRMVINPRALQDAAAQAEGFSVLTYEGDETRGGSPGRRHRSRVRFGQGGAATQILLERNFDIFTEIEEHAFSQPAKL</sequence>
<evidence type="ECO:0000256" key="1">
    <source>
        <dbReference type="ARBA" id="ARBA00001936"/>
    </source>
</evidence>
<evidence type="ECO:0000313" key="9">
    <source>
        <dbReference type="Proteomes" id="UP000308197"/>
    </source>
</evidence>
<dbReference type="Gene3D" id="3.90.79.10">
    <property type="entry name" value="Nucleoside Triphosphate Pyrophosphohydrolase"/>
    <property type="match status" value="1"/>
</dbReference>
<evidence type="ECO:0000256" key="3">
    <source>
        <dbReference type="ARBA" id="ARBA00022723"/>
    </source>
</evidence>
<dbReference type="PROSITE" id="PS51462">
    <property type="entry name" value="NUDIX"/>
    <property type="match status" value="1"/>
</dbReference>
<accession>A0A5C3PYG0</accession>
<comment type="cofactor">
    <cofactor evidence="2">
        <name>Mg(2+)</name>
        <dbReference type="ChEBI" id="CHEBI:18420"/>
    </cofactor>
</comment>
<reference evidence="8 9" key="1">
    <citation type="journal article" date="2019" name="Nat. Ecol. Evol.">
        <title>Megaphylogeny resolves global patterns of mushroom evolution.</title>
        <authorList>
            <person name="Varga T."/>
            <person name="Krizsan K."/>
            <person name="Foldi C."/>
            <person name="Dima B."/>
            <person name="Sanchez-Garcia M."/>
            <person name="Sanchez-Ramirez S."/>
            <person name="Szollosi G.J."/>
            <person name="Szarkandi J.G."/>
            <person name="Papp V."/>
            <person name="Albert L."/>
            <person name="Andreopoulos W."/>
            <person name="Angelini C."/>
            <person name="Antonin V."/>
            <person name="Barry K.W."/>
            <person name="Bougher N.L."/>
            <person name="Buchanan P."/>
            <person name="Buyck B."/>
            <person name="Bense V."/>
            <person name="Catcheside P."/>
            <person name="Chovatia M."/>
            <person name="Cooper J."/>
            <person name="Damon W."/>
            <person name="Desjardin D."/>
            <person name="Finy P."/>
            <person name="Geml J."/>
            <person name="Haridas S."/>
            <person name="Hughes K."/>
            <person name="Justo A."/>
            <person name="Karasinski D."/>
            <person name="Kautmanova I."/>
            <person name="Kiss B."/>
            <person name="Kocsube S."/>
            <person name="Kotiranta H."/>
            <person name="LaButti K.M."/>
            <person name="Lechner B.E."/>
            <person name="Liimatainen K."/>
            <person name="Lipzen A."/>
            <person name="Lukacs Z."/>
            <person name="Mihaltcheva S."/>
            <person name="Morgado L.N."/>
            <person name="Niskanen T."/>
            <person name="Noordeloos M.E."/>
            <person name="Ohm R.A."/>
            <person name="Ortiz-Santana B."/>
            <person name="Ovrebo C."/>
            <person name="Racz N."/>
            <person name="Riley R."/>
            <person name="Savchenko A."/>
            <person name="Shiryaev A."/>
            <person name="Soop K."/>
            <person name="Spirin V."/>
            <person name="Szebenyi C."/>
            <person name="Tomsovsky M."/>
            <person name="Tulloss R.E."/>
            <person name="Uehling J."/>
            <person name="Grigoriev I.V."/>
            <person name="Vagvolgyi C."/>
            <person name="Papp T."/>
            <person name="Martin F.M."/>
            <person name="Miettinen O."/>
            <person name="Hibbett D.S."/>
            <person name="Nagy L.G."/>
        </authorList>
    </citation>
    <scope>NUCLEOTIDE SEQUENCE [LARGE SCALE GENOMIC DNA]</scope>
    <source>
        <strain evidence="8 9">HHB13444</strain>
    </source>
</reference>
<dbReference type="STRING" id="1314778.A0A5C3PYG0"/>
<dbReference type="GO" id="GO:0016818">
    <property type="term" value="F:hydrolase activity, acting on acid anhydrides, in phosphorus-containing anhydrides"/>
    <property type="evidence" value="ECO:0007669"/>
    <property type="project" value="InterPro"/>
</dbReference>
<feature type="domain" description="Nudix hydrolase" evidence="7">
    <location>
        <begin position="13"/>
        <end position="202"/>
    </location>
</feature>
<dbReference type="CDD" id="cd18870">
    <property type="entry name" value="NUDIX_AcylCoAdiphos_Nudt19"/>
    <property type="match status" value="1"/>
</dbReference>
<dbReference type="EMBL" id="ML210965">
    <property type="protein sequence ID" value="TFK94756.1"/>
    <property type="molecule type" value="Genomic_DNA"/>
</dbReference>